<evidence type="ECO:0000256" key="7">
    <source>
        <dbReference type="ARBA" id="ARBA00022840"/>
    </source>
</evidence>
<reference evidence="15 16" key="1">
    <citation type="submission" date="2019-07" db="EMBL/GenBank/DDBJ databases">
        <authorList>
            <person name="Kim J.K."/>
            <person name="Cheong H.-M."/>
            <person name="Choi Y."/>
            <person name="Hwang K.J."/>
            <person name="Lee S."/>
            <person name="Choi C."/>
        </authorList>
    </citation>
    <scope>NUCLEOTIDE SEQUENCE [LARGE SCALE GENOMIC DNA]</scope>
    <source>
        <strain evidence="15 16">KS 22</strain>
    </source>
</reference>
<keyword evidence="6 15" id="KW-0347">Helicase</keyword>
<comment type="similarity">
    <text evidence="13">Belongs to the helicase family. DinG subfamily.</text>
</comment>
<dbReference type="SMART" id="SM00488">
    <property type="entry name" value="DEXDc2"/>
    <property type="match status" value="1"/>
</dbReference>
<dbReference type="Proteomes" id="UP000515679">
    <property type="component" value="Chromosome"/>
</dbReference>
<dbReference type="Pfam" id="PF00270">
    <property type="entry name" value="DEAD"/>
    <property type="match status" value="1"/>
</dbReference>
<dbReference type="Gene3D" id="1.10.30.20">
    <property type="entry name" value="Bacterial XPD DNA helicase, FeS cluster domain"/>
    <property type="match status" value="1"/>
</dbReference>
<dbReference type="Gene3D" id="3.40.50.300">
    <property type="entry name" value="P-loop containing nucleotide triphosphate hydrolases"/>
    <property type="match status" value="2"/>
</dbReference>
<dbReference type="InterPro" id="IPR011604">
    <property type="entry name" value="PDDEXK-like_dom_sf"/>
</dbReference>
<evidence type="ECO:0000256" key="4">
    <source>
        <dbReference type="ARBA" id="ARBA00022763"/>
    </source>
</evidence>
<evidence type="ECO:0000256" key="11">
    <source>
        <dbReference type="ARBA" id="ARBA00023204"/>
    </source>
</evidence>
<evidence type="ECO:0000256" key="2">
    <source>
        <dbReference type="ARBA" id="ARBA00022723"/>
    </source>
</evidence>
<keyword evidence="7" id="KW-0067">ATP-binding</keyword>
<evidence type="ECO:0000256" key="3">
    <source>
        <dbReference type="ARBA" id="ARBA00022741"/>
    </source>
</evidence>
<keyword evidence="5" id="KW-0378">Hydrolase</keyword>
<evidence type="ECO:0000256" key="12">
    <source>
        <dbReference type="ARBA" id="ARBA00023235"/>
    </source>
</evidence>
<dbReference type="GO" id="GO:0003678">
    <property type="term" value="F:DNA helicase activity"/>
    <property type="evidence" value="ECO:0007669"/>
    <property type="project" value="InterPro"/>
</dbReference>
<evidence type="ECO:0000256" key="5">
    <source>
        <dbReference type="ARBA" id="ARBA00022801"/>
    </source>
</evidence>
<keyword evidence="11" id="KW-0234">DNA repair</keyword>
<evidence type="ECO:0000256" key="13">
    <source>
        <dbReference type="ARBA" id="ARBA00038058"/>
    </source>
</evidence>
<dbReference type="PROSITE" id="PS51193">
    <property type="entry name" value="HELICASE_ATP_BIND_2"/>
    <property type="match status" value="1"/>
</dbReference>
<gene>
    <name evidence="15" type="ORF">FPL14_12085</name>
</gene>
<dbReference type="EMBL" id="CP041969">
    <property type="protein sequence ID" value="QMV44993.1"/>
    <property type="molecule type" value="Genomic_DNA"/>
</dbReference>
<dbReference type="Pfam" id="PF13307">
    <property type="entry name" value="Helicase_C_2"/>
    <property type="match status" value="1"/>
</dbReference>
<proteinExistence type="inferred from homology"/>
<dbReference type="InterPro" id="IPR045028">
    <property type="entry name" value="DinG/Rad3-like"/>
</dbReference>
<keyword evidence="16" id="KW-1185">Reference proteome</keyword>
<dbReference type="PANTHER" id="PTHR11472:SF34">
    <property type="entry name" value="REGULATOR OF TELOMERE ELONGATION HELICASE 1"/>
    <property type="match status" value="1"/>
</dbReference>
<dbReference type="GO" id="GO:0005524">
    <property type="term" value="F:ATP binding"/>
    <property type="evidence" value="ECO:0007669"/>
    <property type="project" value="UniProtKB-KW"/>
</dbReference>
<dbReference type="SUPFAM" id="SSF52540">
    <property type="entry name" value="P-loop containing nucleoside triphosphate hydrolases"/>
    <property type="match status" value="1"/>
</dbReference>
<dbReference type="SMART" id="SM00491">
    <property type="entry name" value="HELICc2"/>
    <property type="match status" value="1"/>
</dbReference>
<sequence length="759" mass="85871">MPDKIALSVRALVEYVYLSGSIDSGFRAVSALSEGTKAHQKIQKQYGEQDKKEVYVSAEVLHEDLLFSVDGRCDGLLLAEDGGVTVDEIKSTSRDIGAMTEEDSQPVHWAQAKFYAYMYAVDNGMRQMRVRLTYVQVDTEEQKRFEQEVSLEELEAFVREVVERYAPYARLLHRNKRARDESIAGLAFPFADYREGQRKLVGAVYKSIDEGRKLFAKAPTGIGKTISTLYPAIKAIGLGKIQHLFYLTARTITRTAAEDTLSLMKAHGLNLRSVTVTAKDKICFQEEVDCRGDKCPYADGYYDRINGAILDMLGNETLMNREVVERYARKHRVCPFEMSLDAAYGADAVVCDYNYIFDPRVSLKRMTGEQKHQTVLLADEAHNLIDRAREMYSAELEKRDFLELEREFKGVQADIHSAAKAVNKWFIERKKRSDGQATMTKDRPADLMEMVEAFVSEAERVLAGGGSGSGSAKLLEVYFRAVSFIRIGKLYDERYITYSEVVRNDVRLKMFCLNPSHLLRQMGKGYRAHVFFSATLSPLNYFMDMLGADEEDYSVTLGSPFAREQWEVSIVPLSTRYADRERTKPRLVSTLLELVRGRPGNYLFFFPSYEYMNGVYGDFVAAEGDIRTLLQTSDMPEEERESFLAAFDAGNTRTLVGFAVMGGIFSEGIDLAGDRLSGVAVIGVGMPQIGLERNLIKSYFDDEGRNGFDYAYVYPGMNKVLQAGGRLIRSERDRGALMLVDDRYLQPQYARLLPEEWLG</sequence>
<name>A0A7G5C709_9BACL</name>
<dbReference type="GO" id="GO:0051539">
    <property type="term" value="F:4 iron, 4 sulfur cluster binding"/>
    <property type="evidence" value="ECO:0007669"/>
    <property type="project" value="UniProtKB-KW"/>
</dbReference>
<evidence type="ECO:0000313" key="15">
    <source>
        <dbReference type="EMBL" id="QMV44993.1"/>
    </source>
</evidence>
<keyword evidence="8" id="KW-0408">Iron</keyword>
<keyword evidence="12" id="KW-0413">Isomerase</keyword>
<evidence type="ECO:0000256" key="8">
    <source>
        <dbReference type="ARBA" id="ARBA00023004"/>
    </source>
</evidence>
<keyword evidence="1" id="KW-0004">4Fe-4S</keyword>
<dbReference type="InterPro" id="IPR027417">
    <property type="entry name" value="P-loop_NTPase"/>
</dbReference>
<organism evidence="15 16">
    <name type="scientific">Cohnella cholangitidis</name>
    <dbReference type="NCBI Taxonomy" id="2598458"/>
    <lineage>
        <taxon>Bacteria</taxon>
        <taxon>Bacillati</taxon>
        <taxon>Bacillota</taxon>
        <taxon>Bacilli</taxon>
        <taxon>Bacillales</taxon>
        <taxon>Paenibacillaceae</taxon>
        <taxon>Cohnella</taxon>
    </lineage>
</organism>
<dbReference type="AlphaFoldDB" id="A0A7G5C709"/>
<protein>
    <submittedName>
        <fullName evidence="15">ATP-dependent DNA helicase</fullName>
    </submittedName>
</protein>
<dbReference type="Gene3D" id="1.10.275.40">
    <property type="match status" value="1"/>
</dbReference>
<accession>A0A7G5C709</accession>
<keyword evidence="4" id="KW-0227">DNA damage</keyword>
<evidence type="ECO:0000256" key="10">
    <source>
        <dbReference type="ARBA" id="ARBA00023125"/>
    </source>
</evidence>
<dbReference type="Gene3D" id="3.90.320.10">
    <property type="match status" value="1"/>
</dbReference>
<dbReference type="GO" id="GO:0006281">
    <property type="term" value="P:DNA repair"/>
    <property type="evidence" value="ECO:0007669"/>
    <property type="project" value="UniProtKB-KW"/>
</dbReference>
<feature type="domain" description="Helicase ATP-binding" evidence="14">
    <location>
        <begin position="183"/>
        <end position="446"/>
    </location>
</feature>
<evidence type="ECO:0000256" key="9">
    <source>
        <dbReference type="ARBA" id="ARBA00023014"/>
    </source>
</evidence>
<dbReference type="InterPro" id="IPR014013">
    <property type="entry name" value="Helic_SF1/SF2_ATP-bd_DinG/Rad3"/>
</dbReference>
<evidence type="ECO:0000313" key="16">
    <source>
        <dbReference type="Proteomes" id="UP000515679"/>
    </source>
</evidence>
<evidence type="ECO:0000256" key="6">
    <source>
        <dbReference type="ARBA" id="ARBA00022806"/>
    </source>
</evidence>
<dbReference type="GO" id="GO:0016818">
    <property type="term" value="F:hydrolase activity, acting on acid anhydrides, in phosphorus-containing anhydrides"/>
    <property type="evidence" value="ECO:0007669"/>
    <property type="project" value="InterPro"/>
</dbReference>
<keyword evidence="9" id="KW-0411">Iron-sulfur</keyword>
<dbReference type="InterPro" id="IPR010614">
    <property type="entry name" value="RAD3-like_helicase_DEAD"/>
</dbReference>
<keyword evidence="10" id="KW-0238">DNA-binding</keyword>
<dbReference type="PANTHER" id="PTHR11472">
    <property type="entry name" value="DNA REPAIR DEAD HELICASE RAD3/XP-D SUBFAMILY MEMBER"/>
    <property type="match status" value="1"/>
</dbReference>
<dbReference type="InterPro" id="IPR011545">
    <property type="entry name" value="DEAD/DEAH_box_helicase_dom"/>
</dbReference>
<keyword evidence="3" id="KW-0547">Nucleotide-binding</keyword>
<dbReference type="GO" id="GO:0003677">
    <property type="term" value="F:DNA binding"/>
    <property type="evidence" value="ECO:0007669"/>
    <property type="project" value="UniProtKB-KW"/>
</dbReference>
<dbReference type="KEGG" id="cchl:FPL14_12085"/>
<evidence type="ECO:0000259" key="14">
    <source>
        <dbReference type="PROSITE" id="PS51193"/>
    </source>
</evidence>
<dbReference type="InterPro" id="IPR006554">
    <property type="entry name" value="Helicase-like_DEXD_c2"/>
</dbReference>
<dbReference type="InterPro" id="IPR042493">
    <property type="entry name" value="XPD_DNA_FeS"/>
</dbReference>
<keyword evidence="2" id="KW-0479">Metal-binding</keyword>
<evidence type="ECO:0000256" key="1">
    <source>
        <dbReference type="ARBA" id="ARBA00022485"/>
    </source>
</evidence>
<dbReference type="GO" id="GO:0046872">
    <property type="term" value="F:metal ion binding"/>
    <property type="evidence" value="ECO:0007669"/>
    <property type="project" value="UniProtKB-KW"/>
</dbReference>
<dbReference type="InterPro" id="IPR006555">
    <property type="entry name" value="ATP-dep_Helicase_C"/>
</dbReference>
<dbReference type="Pfam" id="PF06733">
    <property type="entry name" value="DEAD_2"/>
    <property type="match status" value="1"/>
</dbReference>